<evidence type="ECO:0000313" key="2">
    <source>
        <dbReference type="EMBL" id="KAF1833518.1"/>
    </source>
</evidence>
<protein>
    <recommendedName>
        <fullName evidence="4">Arrestin-like N-terminal domain-containing protein</fullName>
    </recommendedName>
</protein>
<evidence type="ECO:0000256" key="1">
    <source>
        <dbReference type="SAM" id="MobiDB-lite"/>
    </source>
</evidence>
<organism evidence="2 3">
    <name type="scientific">Decorospora gaudefroyi</name>
    <dbReference type="NCBI Taxonomy" id="184978"/>
    <lineage>
        <taxon>Eukaryota</taxon>
        <taxon>Fungi</taxon>
        <taxon>Dikarya</taxon>
        <taxon>Ascomycota</taxon>
        <taxon>Pezizomycotina</taxon>
        <taxon>Dothideomycetes</taxon>
        <taxon>Pleosporomycetidae</taxon>
        <taxon>Pleosporales</taxon>
        <taxon>Pleosporineae</taxon>
        <taxon>Pleosporaceae</taxon>
        <taxon>Decorospora</taxon>
    </lineage>
</organism>
<dbReference type="Proteomes" id="UP000800040">
    <property type="component" value="Unassembled WGS sequence"/>
</dbReference>
<name>A0A6A5K872_9PLEO</name>
<evidence type="ECO:0000313" key="3">
    <source>
        <dbReference type="Proteomes" id="UP000800040"/>
    </source>
</evidence>
<reference evidence="2" key="1">
    <citation type="submission" date="2020-01" db="EMBL/GenBank/DDBJ databases">
        <authorList>
            <consortium name="DOE Joint Genome Institute"/>
            <person name="Haridas S."/>
            <person name="Albert R."/>
            <person name="Binder M."/>
            <person name="Bloem J."/>
            <person name="Labutti K."/>
            <person name="Salamov A."/>
            <person name="Andreopoulos B."/>
            <person name="Baker S.E."/>
            <person name="Barry K."/>
            <person name="Bills G."/>
            <person name="Bluhm B.H."/>
            <person name="Cannon C."/>
            <person name="Castanera R."/>
            <person name="Culley D.E."/>
            <person name="Daum C."/>
            <person name="Ezra D."/>
            <person name="Gonzalez J.B."/>
            <person name="Henrissat B."/>
            <person name="Kuo A."/>
            <person name="Liang C."/>
            <person name="Lipzen A."/>
            <person name="Lutzoni F."/>
            <person name="Magnuson J."/>
            <person name="Mondo S."/>
            <person name="Nolan M."/>
            <person name="Ohm R."/>
            <person name="Pangilinan J."/>
            <person name="Park H.-J."/>
            <person name="Ramirez L."/>
            <person name="Alfaro M."/>
            <person name="Sun H."/>
            <person name="Tritt A."/>
            <person name="Yoshinaga Y."/>
            <person name="Zwiers L.-H."/>
            <person name="Turgeon B.G."/>
            <person name="Goodwin S.B."/>
            <person name="Spatafora J.W."/>
            <person name="Crous P.W."/>
            <person name="Grigoriev I.V."/>
        </authorList>
    </citation>
    <scope>NUCLEOTIDE SEQUENCE</scope>
    <source>
        <strain evidence="2">P77</strain>
    </source>
</reference>
<keyword evidence="3" id="KW-1185">Reference proteome</keyword>
<accession>A0A6A5K872</accession>
<feature type="region of interest" description="Disordered" evidence="1">
    <location>
        <begin position="427"/>
        <end position="446"/>
    </location>
</feature>
<sequence>MTVKIPSSRTRAKQKDDPISIRLLGPPAFYTSGDRVEGTLCVATTFQPARIGIRLKGFSNLREPREKDIRVNLFQESFDLFVLSDAGNGFQLLCQDATDDGKVQFPFSFIFPSNVTIPPPADRVWRYSGDYYNHPRFQHSPGFPLPPTCFRLVATQIPLAPQIIYELEACLEFITPGRKPTKRYQSLQYTPPAPPFHPALLQPDLNFGVRLPSHYNRQKFIRTRKLFPDYEQNSKLSKFRDKLVEKELFLGLESYAEVPYVTFNLFATPPRVLVIGERVPAIITVQHLKRSASLPNPPDLFLRRLKVQLIATFTTFICSLYRHGEEVLHSEKDTIVLCDKKFDTDNGEPLYDGMSVLHVADVELANDYRIIPSFTSYGCNLEYELQIELWSACADREIHDIACTQPVQVVTSWQDPAAPLLAELSTEAEPRPAYQERDPMAHASETDLFHHAGQLLEAGYELDSSHRAPPPSTDWDPPPEYSF</sequence>
<evidence type="ECO:0008006" key="4">
    <source>
        <dbReference type="Google" id="ProtNLM"/>
    </source>
</evidence>
<feature type="compositionally biased region" description="Pro residues" evidence="1">
    <location>
        <begin position="468"/>
        <end position="483"/>
    </location>
</feature>
<feature type="region of interest" description="Disordered" evidence="1">
    <location>
        <begin position="460"/>
        <end position="483"/>
    </location>
</feature>
<dbReference type="OrthoDB" id="5349440at2759"/>
<feature type="compositionally biased region" description="Basic and acidic residues" evidence="1">
    <location>
        <begin position="428"/>
        <end position="446"/>
    </location>
</feature>
<dbReference type="AlphaFoldDB" id="A0A6A5K872"/>
<proteinExistence type="predicted"/>
<dbReference type="EMBL" id="ML975317">
    <property type="protein sequence ID" value="KAF1833518.1"/>
    <property type="molecule type" value="Genomic_DNA"/>
</dbReference>
<gene>
    <name evidence="2" type="ORF">BDW02DRAFT_569959</name>
</gene>